<keyword evidence="3 5" id="KW-1133">Transmembrane helix</keyword>
<proteinExistence type="predicted"/>
<gene>
    <name evidence="6" type="ORF">GCM10009030_17970</name>
</gene>
<dbReference type="InterPro" id="IPR006214">
    <property type="entry name" value="Bax_inhibitor_1-related"/>
</dbReference>
<keyword evidence="4 5" id="KW-0472">Membrane</keyword>
<feature type="transmembrane region" description="Helical" evidence="5">
    <location>
        <begin position="182"/>
        <end position="203"/>
    </location>
</feature>
<name>A0A830GJG2_9EURY</name>
<feature type="transmembrane region" description="Helical" evidence="5">
    <location>
        <begin position="57"/>
        <end position="82"/>
    </location>
</feature>
<feature type="transmembrane region" description="Helical" evidence="5">
    <location>
        <begin position="31"/>
        <end position="51"/>
    </location>
</feature>
<evidence type="ECO:0000256" key="4">
    <source>
        <dbReference type="ARBA" id="ARBA00023136"/>
    </source>
</evidence>
<sequence>MTVEWLSNMSSTFDRGTRTVGATVDRNISKIIGMGTALVAVNILVMLGLSYTPIAPLGAALFSSFFVGIAVFAVSVGGGFWIATKGVERGNMGLAGAGVLLIQGGYGLFGAAILYIYGGGGIRIPALGITTVITGAITAVIATVVFKSNYDFSGWQRYAFGCFIGGLVVGAAGVFLSPLLVVVAGLLFFLGFIVDLTYEIWAVRENRYASDLRNAIGIYVAVMGVFVHVLQWVLRILSMLDQ</sequence>
<comment type="subcellular location">
    <subcellularLocation>
        <location evidence="1">Membrane</location>
        <topology evidence="1">Multi-pass membrane protein</topology>
    </subcellularLocation>
</comment>
<reference evidence="6" key="1">
    <citation type="journal article" date="2014" name="Int. J. Syst. Evol. Microbiol.">
        <title>Complete genome sequence of Corynebacterium casei LMG S-19264T (=DSM 44701T), isolated from a smear-ripened cheese.</title>
        <authorList>
            <consortium name="US DOE Joint Genome Institute (JGI-PGF)"/>
            <person name="Walter F."/>
            <person name="Albersmeier A."/>
            <person name="Kalinowski J."/>
            <person name="Ruckert C."/>
        </authorList>
    </citation>
    <scope>NUCLEOTIDE SEQUENCE</scope>
    <source>
        <strain evidence="6">JCM 17820</strain>
    </source>
</reference>
<evidence type="ECO:0000313" key="6">
    <source>
        <dbReference type="EMBL" id="GGN93013.1"/>
    </source>
</evidence>
<keyword evidence="7" id="KW-1185">Reference proteome</keyword>
<dbReference type="GO" id="GO:0016020">
    <property type="term" value="C:membrane"/>
    <property type="evidence" value="ECO:0007669"/>
    <property type="project" value="UniProtKB-SubCell"/>
</dbReference>
<evidence type="ECO:0000256" key="5">
    <source>
        <dbReference type="SAM" id="Phobius"/>
    </source>
</evidence>
<feature type="transmembrane region" description="Helical" evidence="5">
    <location>
        <begin position="215"/>
        <end position="234"/>
    </location>
</feature>
<feature type="transmembrane region" description="Helical" evidence="5">
    <location>
        <begin position="124"/>
        <end position="146"/>
    </location>
</feature>
<evidence type="ECO:0008006" key="8">
    <source>
        <dbReference type="Google" id="ProtNLM"/>
    </source>
</evidence>
<dbReference type="Proteomes" id="UP000605784">
    <property type="component" value="Unassembled WGS sequence"/>
</dbReference>
<evidence type="ECO:0000256" key="3">
    <source>
        <dbReference type="ARBA" id="ARBA00022989"/>
    </source>
</evidence>
<dbReference type="AlphaFoldDB" id="A0A830GJG2"/>
<dbReference type="Pfam" id="PF01027">
    <property type="entry name" value="Bax1-I"/>
    <property type="match status" value="1"/>
</dbReference>
<protein>
    <recommendedName>
        <fullName evidence="8">Bax inhibitor-1/YccA family protein</fullName>
    </recommendedName>
</protein>
<evidence type="ECO:0000256" key="2">
    <source>
        <dbReference type="ARBA" id="ARBA00022692"/>
    </source>
</evidence>
<organism evidence="6 7">
    <name type="scientific">Haloarcula pellucida</name>
    <dbReference type="NCBI Taxonomy" id="1427151"/>
    <lineage>
        <taxon>Archaea</taxon>
        <taxon>Methanobacteriati</taxon>
        <taxon>Methanobacteriota</taxon>
        <taxon>Stenosarchaea group</taxon>
        <taxon>Halobacteria</taxon>
        <taxon>Halobacteriales</taxon>
        <taxon>Haloarculaceae</taxon>
        <taxon>Haloarcula</taxon>
    </lineage>
</organism>
<dbReference type="EMBL" id="BMOU01000002">
    <property type="protein sequence ID" value="GGN93013.1"/>
    <property type="molecule type" value="Genomic_DNA"/>
</dbReference>
<evidence type="ECO:0000313" key="7">
    <source>
        <dbReference type="Proteomes" id="UP000605784"/>
    </source>
</evidence>
<evidence type="ECO:0000256" key="1">
    <source>
        <dbReference type="ARBA" id="ARBA00004141"/>
    </source>
</evidence>
<keyword evidence="2 5" id="KW-0812">Transmembrane</keyword>
<reference evidence="6" key="2">
    <citation type="submission" date="2020-09" db="EMBL/GenBank/DDBJ databases">
        <authorList>
            <person name="Sun Q."/>
            <person name="Ohkuma M."/>
        </authorList>
    </citation>
    <scope>NUCLEOTIDE SEQUENCE</scope>
    <source>
        <strain evidence="6">JCM 17820</strain>
    </source>
</reference>
<feature type="transmembrane region" description="Helical" evidence="5">
    <location>
        <begin position="158"/>
        <end position="176"/>
    </location>
</feature>
<comment type="caution">
    <text evidence="6">The sequence shown here is derived from an EMBL/GenBank/DDBJ whole genome shotgun (WGS) entry which is preliminary data.</text>
</comment>
<feature type="transmembrane region" description="Helical" evidence="5">
    <location>
        <begin position="94"/>
        <end position="118"/>
    </location>
</feature>
<accession>A0A830GJG2</accession>